<dbReference type="RefSeq" id="WP_115249749.1">
    <property type="nucleotide sequence ID" value="NZ_UGSP01000001.1"/>
</dbReference>
<feature type="binding site" evidence="5">
    <location>
        <position position="162"/>
    </location>
    <ligand>
        <name>Ca(2+)</name>
        <dbReference type="ChEBI" id="CHEBI:29108"/>
    </ligand>
</feature>
<name>A0A379ASB0_AVIAV</name>
<keyword evidence="5" id="KW-0106">Calcium</keyword>
<keyword evidence="11" id="KW-1185">Reference proteome</keyword>
<dbReference type="Gene3D" id="2.60.220.10">
    <property type="entry name" value="Polysaccharide lyase family 8-like, C-terminal"/>
    <property type="match status" value="1"/>
</dbReference>
<keyword evidence="2 3" id="KW-0456">Lyase</keyword>
<dbReference type="GO" id="GO:0034000">
    <property type="term" value="F:chondroitin-sulfate-ABC endolyase activity"/>
    <property type="evidence" value="ECO:0007669"/>
    <property type="project" value="InterPro"/>
</dbReference>
<dbReference type="GO" id="GO:0030246">
    <property type="term" value="F:carbohydrate binding"/>
    <property type="evidence" value="ECO:0007669"/>
    <property type="project" value="InterPro"/>
</dbReference>
<dbReference type="InterPro" id="IPR011071">
    <property type="entry name" value="Lyase_8-like_C"/>
</dbReference>
<feature type="domain" description="Lyase N-terminal" evidence="8">
    <location>
        <begin position="31"/>
        <end position="181"/>
    </location>
</feature>
<feature type="signal peptide" evidence="6">
    <location>
        <begin position="1"/>
        <end position="23"/>
    </location>
</feature>
<dbReference type="Pfam" id="PF09092">
    <property type="entry name" value="Lyase_N"/>
    <property type="match status" value="1"/>
</dbReference>
<comment type="function">
    <text evidence="3">Broad-specificity glycosaminoglycan lyase.</text>
</comment>
<evidence type="ECO:0000256" key="6">
    <source>
        <dbReference type="SAM" id="SignalP"/>
    </source>
</evidence>
<dbReference type="Proteomes" id="UP000255098">
    <property type="component" value="Unassembled WGS sequence"/>
</dbReference>
<evidence type="ECO:0000259" key="7">
    <source>
        <dbReference type="Pfam" id="PF02278"/>
    </source>
</evidence>
<dbReference type="InterPro" id="IPR014718">
    <property type="entry name" value="GH-type_carb-bd"/>
</dbReference>
<comment type="similarity">
    <text evidence="1 3">Belongs to the polysaccharide lyase 8 family.</text>
</comment>
<evidence type="ECO:0000256" key="4">
    <source>
        <dbReference type="PIRSR" id="PIRSR034515-1"/>
    </source>
</evidence>
<dbReference type="GO" id="GO:0005576">
    <property type="term" value="C:extracellular region"/>
    <property type="evidence" value="ECO:0007669"/>
    <property type="project" value="InterPro"/>
</dbReference>
<evidence type="ECO:0000259" key="9">
    <source>
        <dbReference type="Pfam" id="PF09093"/>
    </source>
</evidence>
<feature type="domain" description="Lyase catalytic" evidence="9">
    <location>
        <begin position="226"/>
        <end position="568"/>
    </location>
</feature>
<feature type="domain" description="Polysaccharide lyase family 8 central" evidence="7">
    <location>
        <begin position="591"/>
        <end position="845"/>
    </location>
</feature>
<dbReference type="GO" id="GO:0005975">
    <property type="term" value="P:carbohydrate metabolic process"/>
    <property type="evidence" value="ECO:0007669"/>
    <property type="project" value="InterPro"/>
</dbReference>
<dbReference type="AlphaFoldDB" id="A0A379ASB0"/>
<sequence>MKASLFPKLSLLTACVIAGSVNAANYAWDFFENAQPPAYLTVTNGQVAPSTLHYKDGNQALHWQFEPKGRLVFAQNLDFSQNDDILPQTFMLWLYNDKALKQPLQFAFEQNGQVKKSFKINLDFVGWRGIAVPFRDMQGEKVTSLDKLVIQAPDEAGSLYLDQLLFNVPVDNRYPIPDYQADFVNPAASTAVNKNWNGLLMYDRMLSKNYPHFDFNTSFHSDPQSESIYQRFEQVLNVFADKPSAVDFSQILQKYQAFNISEKNGVIQGAMLDFPARQKFMKNAQVFSKQDQAFLLSSVSMRELGKVMLESAKALRTGKLADEQRQQLEAQFLLATRYLFDQGFVRGSSIQIVSHMGYQNREIFDAWFLMRDLLSQQGLLEQAQGAMAWFSGAGRIFEPDSSIVEANVDILNTQLQWMLKSILLLPNENQRAGLLKQFSHWLSTTVLQSQGVAGGFKPDGSMFHHSQHYTAYGKDAFTGLSPVVYAISGTPYALTQEAKKRLDDVLYKMWVYTKNGNIPIVISGRHPTGKFSIASSPFKWFALIGDEKTGEKINRTFASIYAALEHKEEFEGVPAAAEPTGAWTMNYASMVVQRRHQADPKLSWLAIVRGFSRYLVGNESYEKNNLYGRYMSYGALEIIPEHFNDRGYRYDGWDWNRFPGTTTIHLPYPELRAKLSQLPAAGLEEMLLSTETYAGGTDLHNNSMYAMKLRGHSKYQQESLFAKKSYFLFDNQIIALGSDIRNDDKQHATETTLFHHNVADLKPMFINGKPLATLGTVEELSGPVTLADPAGNRYYVSAGQKLTVRYQEQESVDDRNDKPTQGKFASAVLDHGKAPENGQYEYAVLIAPNADEVADYQKLSHSSKLHAVRDKRNGQEGYAYFEAEQKDVGGILLGASQPLMAMAQQGNEAGKDYLDLSIVNPDFAFYQGTEEDQVKDGKQVEVSIYSRTWRKTPSQPQHSSVTAKGKWQLAQASQCAKAEVKGESTLISTQTTDATPCKVRLIAVK</sequence>
<dbReference type="PANTHER" id="PTHR37322:SF3">
    <property type="entry name" value="CHONDROITIN SULFATE ABC EXOLYASE"/>
    <property type="match status" value="1"/>
</dbReference>
<dbReference type="PIRSF" id="PIRSF034515">
    <property type="entry name" value="Chondroitinase"/>
    <property type="match status" value="1"/>
</dbReference>
<dbReference type="InterPro" id="IPR015176">
    <property type="entry name" value="Lyase_N"/>
</dbReference>
<evidence type="ECO:0000313" key="11">
    <source>
        <dbReference type="Proteomes" id="UP000255098"/>
    </source>
</evidence>
<dbReference type="Pfam" id="PF09093">
    <property type="entry name" value="Lyase_catalyt"/>
    <property type="match status" value="1"/>
</dbReference>
<evidence type="ECO:0000256" key="5">
    <source>
        <dbReference type="PIRSR" id="PIRSR034515-3"/>
    </source>
</evidence>
<dbReference type="Gene3D" id="2.60.120.430">
    <property type="entry name" value="Galactose-binding lectin"/>
    <property type="match status" value="1"/>
</dbReference>
<dbReference type="Gene3D" id="2.70.98.10">
    <property type="match status" value="1"/>
</dbReference>
<protein>
    <recommendedName>
        <fullName evidence="3">Chondroitin sulfate ABC lyase</fullName>
    </recommendedName>
    <alternativeName>
        <fullName evidence="3">Chondroitin ABC eliminase</fullName>
    </alternativeName>
    <alternativeName>
        <fullName evidence="3">Chondroitin ABC lyase</fullName>
    </alternativeName>
    <alternativeName>
        <fullName evidence="3">Chondroitinase ABC</fullName>
    </alternativeName>
</protein>
<evidence type="ECO:0000259" key="8">
    <source>
        <dbReference type="Pfam" id="PF09092"/>
    </source>
</evidence>
<feature type="chain" id="PRO_5016854100" description="Chondroitin sulfate ABC lyase" evidence="6">
    <location>
        <begin position="24"/>
        <end position="1005"/>
    </location>
</feature>
<dbReference type="SUPFAM" id="SSF48230">
    <property type="entry name" value="Chondroitin AC/alginate lyase"/>
    <property type="match status" value="1"/>
</dbReference>
<keyword evidence="6" id="KW-0732">Signal</keyword>
<proteinExistence type="inferred from homology"/>
<dbReference type="InterPro" id="IPR024200">
    <property type="entry name" value="Chondroitinase_ABC_I"/>
</dbReference>
<dbReference type="InterPro" id="IPR008979">
    <property type="entry name" value="Galactose-bd-like_sf"/>
</dbReference>
<dbReference type="GO" id="GO:0006027">
    <property type="term" value="P:glycosaminoglycan catabolic process"/>
    <property type="evidence" value="ECO:0007669"/>
    <property type="project" value="InterPro"/>
</dbReference>
<gene>
    <name evidence="10" type="ORF">NCTC11297_01624</name>
</gene>
<evidence type="ECO:0000256" key="3">
    <source>
        <dbReference type="PIRNR" id="PIRNR034515"/>
    </source>
</evidence>
<evidence type="ECO:0000256" key="1">
    <source>
        <dbReference type="ARBA" id="ARBA00006699"/>
    </source>
</evidence>
<organism evidence="10 11">
    <name type="scientific">Avibacterium avium</name>
    <name type="common">Pasteurella avium</name>
    <dbReference type="NCBI Taxonomy" id="751"/>
    <lineage>
        <taxon>Bacteria</taxon>
        <taxon>Pseudomonadati</taxon>
        <taxon>Pseudomonadota</taxon>
        <taxon>Gammaproteobacteria</taxon>
        <taxon>Pasteurellales</taxon>
        <taxon>Pasteurellaceae</taxon>
        <taxon>Avibacterium</taxon>
    </lineage>
</organism>
<dbReference type="InterPro" id="IPR015177">
    <property type="entry name" value="Lyase_catalyt"/>
</dbReference>
<feature type="active site" description="Proton acceptor" evidence="4">
    <location>
        <position position="465"/>
    </location>
</feature>
<feature type="active site" description="Proton donor" evidence="4">
    <location>
        <position position="472"/>
    </location>
</feature>
<dbReference type="PANTHER" id="PTHR37322">
    <property type="match status" value="1"/>
</dbReference>
<dbReference type="EMBL" id="UGSP01000001">
    <property type="protein sequence ID" value="SUB24577.1"/>
    <property type="molecule type" value="Genomic_DNA"/>
</dbReference>
<dbReference type="SUPFAM" id="SSF49785">
    <property type="entry name" value="Galactose-binding domain-like"/>
    <property type="match status" value="1"/>
</dbReference>
<evidence type="ECO:0000256" key="2">
    <source>
        <dbReference type="ARBA" id="ARBA00023239"/>
    </source>
</evidence>
<dbReference type="InterPro" id="IPR011013">
    <property type="entry name" value="Gal_mutarotase_sf_dom"/>
</dbReference>
<dbReference type="SUPFAM" id="SSF74650">
    <property type="entry name" value="Galactose mutarotase-like"/>
    <property type="match status" value="1"/>
</dbReference>
<dbReference type="InterPro" id="IPR008929">
    <property type="entry name" value="Chondroitin_lyas"/>
</dbReference>
<dbReference type="SUPFAM" id="SSF49863">
    <property type="entry name" value="Hyaluronate lyase-like, C-terminal domain"/>
    <property type="match status" value="1"/>
</dbReference>
<dbReference type="GeneID" id="300133820"/>
<accession>A0A379ASB0</accession>
<evidence type="ECO:0000313" key="10">
    <source>
        <dbReference type="EMBL" id="SUB24577.1"/>
    </source>
</evidence>
<dbReference type="GO" id="GO:0046872">
    <property type="term" value="F:metal ion binding"/>
    <property type="evidence" value="ECO:0007669"/>
    <property type="project" value="UniProtKB-KW"/>
</dbReference>
<feature type="binding site" evidence="5">
    <location>
        <position position="56"/>
    </location>
    <ligand>
        <name>Ca(2+)</name>
        <dbReference type="ChEBI" id="CHEBI:29108"/>
    </ligand>
</feature>
<feature type="binding site" evidence="5">
    <location>
        <position position="32"/>
    </location>
    <ligand>
        <name>Ca(2+)</name>
        <dbReference type="ChEBI" id="CHEBI:29108"/>
    </ligand>
</feature>
<dbReference type="Gene3D" id="1.50.10.100">
    <property type="entry name" value="Chondroitin AC/alginate lyase"/>
    <property type="match status" value="1"/>
</dbReference>
<dbReference type="InterPro" id="IPR039174">
    <property type="entry name" value="Chondroitin_ABC_lyase"/>
</dbReference>
<reference evidence="10 11" key="1">
    <citation type="submission" date="2018-06" db="EMBL/GenBank/DDBJ databases">
        <authorList>
            <consortium name="Pathogen Informatics"/>
            <person name="Doyle S."/>
        </authorList>
    </citation>
    <scope>NUCLEOTIDE SEQUENCE [LARGE SCALE GENOMIC DNA]</scope>
    <source>
        <strain evidence="11">NCTC 11297</strain>
    </source>
</reference>
<feature type="active site" description="Proton acceptor" evidence="4">
    <location>
        <position position="355"/>
    </location>
</feature>
<keyword evidence="5" id="KW-0479">Metal-binding</keyword>
<dbReference type="InterPro" id="IPR003159">
    <property type="entry name" value="Lyase_8_central_dom"/>
</dbReference>
<dbReference type="Pfam" id="PF02278">
    <property type="entry name" value="Lyase_8"/>
    <property type="match status" value="1"/>
</dbReference>
<keyword evidence="3" id="KW-0119">Carbohydrate metabolism</keyword>